<dbReference type="PANTHER" id="PTHR43229">
    <property type="entry name" value="NODULATION PROTEIN J"/>
    <property type="match status" value="1"/>
</dbReference>
<dbReference type="InterPro" id="IPR013525">
    <property type="entry name" value="ABC2_TM"/>
</dbReference>
<comment type="subcellular location">
    <subcellularLocation>
        <location evidence="1">Membrane</location>
        <topology evidence="1">Multi-pass membrane protein</topology>
    </subcellularLocation>
</comment>
<keyword evidence="4 5" id="KW-0472">Membrane</keyword>
<dbReference type="AlphaFoldDB" id="T1BRY3"/>
<name>T1BRY3_9ZZZZ</name>
<dbReference type="PRINTS" id="PR00164">
    <property type="entry name" value="ABC2TRNSPORT"/>
</dbReference>
<evidence type="ECO:0000256" key="5">
    <source>
        <dbReference type="SAM" id="Phobius"/>
    </source>
</evidence>
<comment type="caution">
    <text evidence="7">The sequence shown here is derived from an EMBL/GenBank/DDBJ whole genome shotgun (WGS) entry which is preliminary data.</text>
</comment>
<keyword evidence="2 5" id="KW-0812">Transmembrane</keyword>
<feature type="transmembrane region" description="Helical" evidence="5">
    <location>
        <begin position="12"/>
        <end position="33"/>
    </location>
</feature>
<reference evidence="7" key="1">
    <citation type="submission" date="2013-08" db="EMBL/GenBank/DDBJ databases">
        <authorList>
            <person name="Mendez C."/>
            <person name="Richter M."/>
            <person name="Ferrer M."/>
            <person name="Sanchez J."/>
        </authorList>
    </citation>
    <scope>NUCLEOTIDE SEQUENCE</scope>
</reference>
<gene>
    <name evidence="7" type="ORF">B1A_11719</name>
</gene>
<evidence type="ECO:0000256" key="2">
    <source>
        <dbReference type="ARBA" id="ARBA00022692"/>
    </source>
</evidence>
<reference evidence="7" key="2">
    <citation type="journal article" date="2014" name="ISME J.">
        <title>Microbial stratification in low pH oxic and suboxic macroscopic growths along an acid mine drainage.</title>
        <authorList>
            <person name="Mendez-Garcia C."/>
            <person name="Mesa V."/>
            <person name="Sprenger R.R."/>
            <person name="Richter M."/>
            <person name="Diez M.S."/>
            <person name="Solano J."/>
            <person name="Bargiela R."/>
            <person name="Golyshina O.V."/>
            <person name="Manteca A."/>
            <person name="Ramos J.L."/>
            <person name="Gallego J.R."/>
            <person name="Llorente I."/>
            <person name="Martins Dos Santos V.A."/>
            <person name="Jensen O.N."/>
            <person name="Pelaez A.I."/>
            <person name="Sanchez J."/>
            <person name="Ferrer M."/>
        </authorList>
    </citation>
    <scope>NUCLEOTIDE SEQUENCE</scope>
</reference>
<dbReference type="EMBL" id="AUZX01008417">
    <property type="protein sequence ID" value="EQD55984.1"/>
    <property type="molecule type" value="Genomic_DNA"/>
</dbReference>
<sequence length="128" mass="13673">MAVFHVNLFLNASILVPLCVLGIGAFLAIGLLLSGLAKDSESVGPLTNVVTLPMMFLSGVFFPVSGLPGGLRQVVSLLPLTYLVNGLRGSMLQTGTMVSQRTDILALLVWVLIASFAASRVFRWEQRA</sequence>
<dbReference type="PANTHER" id="PTHR43229:SF2">
    <property type="entry name" value="NODULATION PROTEIN J"/>
    <property type="match status" value="1"/>
</dbReference>
<dbReference type="Pfam" id="PF01061">
    <property type="entry name" value="ABC2_membrane"/>
    <property type="match status" value="1"/>
</dbReference>
<evidence type="ECO:0000313" key="7">
    <source>
        <dbReference type="EMBL" id="EQD55984.1"/>
    </source>
</evidence>
<evidence type="ECO:0000256" key="1">
    <source>
        <dbReference type="ARBA" id="ARBA00004141"/>
    </source>
</evidence>
<feature type="transmembrane region" description="Helical" evidence="5">
    <location>
        <begin position="45"/>
        <end position="64"/>
    </location>
</feature>
<dbReference type="GO" id="GO:0043190">
    <property type="term" value="C:ATP-binding cassette (ABC) transporter complex"/>
    <property type="evidence" value="ECO:0007669"/>
    <property type="project" value="InterPro"/>
</dbReference>
<evidence type="ECO:0000259" key="6">
    <source>
        <dbReference type="PROSITE" id="PS51012"/>
    </source>
</evidence>
<evidence type="ECO:0000256" key="3">
    <source>
        <dbReference type="ARBA" id="ARBA00022989"/>
    </source>
</evidence>
<feature type="domain" description="ABC transmembrane type-2" evidence="6">
    <location>
        <begin position="27"/>
        <end position="125"/>
    </location>
</feature>
<dbReference type="InterPro" id="IPR047817">
    <property type="entry name" value="ABC2_TM_bact-type"/>
</dbReference>
<organism evidence="7">
    <name type="scientific">mine drainage metagenome</name>
    <dbReference type="NCBI Taxonomy" id="410659"/>
    <lineage>
        <taxon>unclassified sequences</taxon>
        <taxon>metagenomes</taxon>
        <taxon>ecological metagenomes</taxon>
    </lineage>
</organism>
<evidence type="ECO:0000256" key="4">
    <source>
        <dbReference type="ARBA" id="ARBA00023136"/>
    </source>
</evidence>
<dbReference type="PROSITE" id="PS51012">
    <property type="entry name" value="ABC_TM2"/>
    <property type="match status" value="1"/>
</dbReference>
<accession>T1BRY3</accession>
<protein>
    <submittedName>
        <fullName evidence="7">Membrane protein containing ABC-2 type transporter domain protein</fullName>
    </submittedName>
</protein>
<feature type="transmembrane region" description="Helical" evidence="5">
    <location>
        <begin position="104"/>
        <end position="122"/>
    </location>
</feature>
<keyword evidence="3 5" id="KW-1133">Transmembrane helix</keyword>
<proteinExistence type="predicted"/>
<dbReference type="InterPro" id="IPR051784">
    <property type="entry name" value="Nod_factor_ABC_transporter"/>
</dbReference>
<dbReference type="GO" id="GO:0140359">
    <property type="term" value="F:ABC-type transporter activity"/>
    <property type="evidence" value="ECO:0007669"/>
    <property type="project" value="InterPro"/>
</dbReference>
<dbReference type="InterPro" id="IPR000412">
    <property type="entry name" value="ABC_2_transport"/>
</dbReference>